<keyword evidence="11" id="KW-1185">Reference proteome</keyword>
<keyword evidence="2 8" id="KW-0813">Transport</keyword>
<dbReference type="InterPro" id="IPR007305">
    <property type="entry name" value="Vesicle_transpt_Got1/SFT2"/>
</dbReference>
<evidence type="ECO:0000256" key="5">
    <source>
        <dbReference type="ARBA" id="ARBA00022989"/>
    </source>
</evidence>
<comment type="subcellular location">
    <subcellularLocation>
        <location evidence="1 8">Membrane</location>
        <topology evidence="1 8">Multi-pass membrane protein</topology>
    </subcellularLocation>
</comment>
<keyword evidence="9" id="KW-0732">Signal</keyword>
<dbReference type="InterPro" id="IPR011691">
    <property type="entry name" value="Vesicle_transpt_SFT2"/>
</dbReference>
<comment type="similarity">
    <text evidence="7 8">Belongs to the SFT2 family.</text>
</comment>
<gene>
    <name evidence="10" type="ORF">TEOVI_000770600</name>
</gene>
<dbReference type="GeneID" id="92381640"/>
<evidence type="ECO:0000256" key="1">
    <source>
        <dbReference type="ARBA" id="ARBA00004141"/>
    </source>
</evidence>
<comment type="caution">
    <text evidence="10">The sequence shown here is derived from an EMBL/GenBank/DDBJ whole genome shotgun (WGS) entry which is preliminary data.</text>
</comment>
<evidence type="ECO:0000256" key="8">
    <source>
        <dbReference type="RuleBase" id="RU363111"/>
    </source>
</evidence>
<feature type="transmembrane region" description="Helical" evidence="8">
    <location>
        <begin position="205"/>
        <end position="226"/>
    </location>
</feature>
<name>A0A1G4I6A7_TRYEQ</name>
<evidence type="ECO:0000313" key="11">
    <source>
        <dbReference type="Proteomes" id="UP000195570"/>
    </source>
</evidence>
<dbReference type="GO" id="GO:0016192">
    <property type="term" value="P:vesicle-mediated transport"/>
    <property type="evidence" value="ECO:0007669"/>
    <property type="project" value="InterPro"/>
</dbReference>
<dbReference type="GO" id="GO:0015031">
    <property type="term" value="P:protein transport"/>
    <property type="evidence" value="ECO:0007669"/>
    <property type="project" value="UniProtKB-KW"/>
</dbReference>
<evidence type="ECO:0000256" key="9">
    <source>
        <dbReference type="SAM" id="SignalP"/>
    </source>
</evidence>
<dbReference type="AlphaFoldDB" id="A0A1G4I6A7"/>
<comment type="function">
    <text evidence="8">May be involved in fusion of retrograde transport vesicles derived from an endocytic compartment with the Golgi complex.</text>
</comment>
<feature type="transmembrane region" description="Helical" evidence="8">
    <location>
        <begin position="172"/>
        <end position="193"/>
    </location>
</feature>
<keyword evidence="6 8" id="KW-0472">Membrane</keyword>
<comment type="caution">
    <text evidence="8">Lacks conserved residue(s) required for the propagation of feature annotation.</text>
</comment>
<dbReference type="GO" id="GO:0005737">
    <property type="term" value="C:cytoplasm"/>
    <property type="evidence" value="ECO:0007669"/>
    <property type="project" value="UniProtKB-ARBA"/>
</dbReference>
<dbReference type="GO" id="GO:0016020">
    <property type="term" value="C:membrane"/>
    <property type="evidence" value="ECO:0007669"/>
    <property type="project" value="UniProtKB-SubCell"/>
</dbReference>
<feature type="transmembrane region" description="Helical" evidence="8">
    <location>
        <begin position="141"/>
        <end position="166"/>
    </location>
</feature>
<dbReference type="PANTHER" id="PTHR23137">
    <property type="entry name" value="VESICLE TRANSPORT PROTEIN-RELATED"/>
    <property type="match status" value="1"/>
</dbReference>
<evidence type="ECO:0000256" key="2">
    <source>
        <dbReference type="ARBA" id="ARBA00022448"/>
    </source>
</evidence>
<evidence type="ECO:0000313" key="10">
    <source>
        <dbReference type="EMBL" id="SCU67363.1"/>
    </source>
</evidence>
<evidence type="ECO:0000256" key="6">
    <source>
        <dbReference type="ARBA" id="ARBA00023136"/>
    </source>
</evidence>
<feature type="chain" id="PRO_5009235392" description="Vesicle transport protein" evidence="9">
    <location>
        <begin position="23"/>
        <end position="278"/>
    </location>
</feature>
<dbReference type="Pfam" id="PF04178">
    <property type="entry name" value="Got1"/>
    <property type="match status" value="1"/>
</dbReference>
<dbReference type="GO" id="GO:0012505">
    <property type="term" value="C:endomembrane system"/>
    <property type="evidence" value="ECO:0007669"/>
    <property type="project" value="UniProtKB-ARBA"/>
</dbReference>
<evidence type="ECO:0000256" key="3">
    <source>
        <dbReference type="ARBA" id="ARBA00022692"/>
    </source>
</evidence>
<feature type="transmembrane region" description="Helical" evidence="8">
    <location>
        <begin position="41"/>
        <end position="74"/>
    </location>
</feature>
<feature type="transmembrane region" description="Helical" evidence="8">
    <location>
        <begin position="232"/>
        <end position="254"/>
    </location>
</feature>
<dbReference type="EMBL" id="CZPT02000733">
    <property type="protein sequence ID" value="SCU67363.1"/>
    <property type="molecule type" value="Genomic_DNA"/>
</dbReference>
<keyword evidence="5 8" id="KW-1133">Transmembrane helix</keyword>
<keyword evidence="4 8" id="KW-0653">Protein transport</keyword>
<dbReference type="VEuPathDB" id="TriTrypDB:TEOVI_000770600"/>
<evidence type="ECO:0000256" key="4">
    <source>
        <dbReference type="ARBA" id="ARBA00022927"/>
    </source>
</evidence>
<accession>A0A1G4I6A7</accession>
<feature type="signal peptide" evidence="9">
    <location>
        <begin position="1"/>
        <end position="22"/>
    </location>
</feature>
<dbReference type="Proteomes" id="UP000195570">
    <property type="component" value="Unassembled WGS sequence"/>
</dbReference>
<dbReference type="RefSeq" id="XP_067078689.1">
    <property type="nucleotide sequence ID" value="XM_067222588.1"/>
</dbReference>
<dbReference type="PANTHER" id="PTHR23137:SF2">
    <property type="entry name" value="VESICLE TRANSPORT PROTEIN"/>
    <property type="match status" value="1"/>
</dbReference>
<evidence type="ECO:0000256" key="7">
    <source>
        <dbReference type="ARBA" id="ARBA00025800"/>
    </source>
</evidence>
<reference evidence="10" key="1">
    <citation type="submission" date="2016-09" db="EMBL/GenBank/DDBJ databases">
        <authorList>
            <person name="Hebert L."/>
            <person name="Moumen B."/>
        </authorList>
    </citation>
    <scope>NUCLEOTIDE SEQUENCE [LARGE SCALE GENOMIC DNA]</scope>
    <source>
        <strain evidence="10">OVI</strain>
    </source>
</reference>
<protein>
    <recommendedName>
        <fullName evidence="8">Vesicle transport protein</fullName>
    </recommendedName>
</protein>
<proteinExistence type="inferred from homology"/>
<organism evidence="10 11">
    <name type="scientific">Trypanosoma equiperdum</name>
    <dbReference type="NCBI Taxonomy" id="5694"/>
    <lineage>
        <taxon>Eukaryota</taxon>
        <taxon>Discoba</taxon>
        <taxon>Euglenozoa</taxon>
        <taxon>Kinetoplastea</taxon>
        <taxon>Metakinetoplastina</taxon>
        <taxon>Trypanosomatida</taxon>
        <taxon>Trypanosomatidae</taxon>
        <taxon>Trypanosoma</taxon>
    </lineage>
</organism>
<keyword evidence="3 8" id="KW-0812">Transmembrane</keyword>
<sequence length="278" mass="31137">MEFALSTMVCLFLHLFPLYSYCYCCCTYPFSDGLFTYNLSFVVVLLFSLLLFFLFLSFFFIVIVMMVSLVGLAAMMLSNAQESFGSAFSSAGNFFGGVKRQAFGMFSDEPPAEVEVLDIPEDTGLIGDVREMMDLSYSQRLWAFFMVLGMGIVFIVIAALFAPTVALFPKKFAFFLTVGNMFCFGSTMFLVGIKQQLHSLFSAKRLEAGIAFIVSLLLTLFFTLYWKSSFLAVFFAVVQVLSMMWYALSFVPFLRTAVATVSSYMCRATGSIIGFFRG</sequence>